<dbReference type="Gene3D" id="3.40.50.720">
    <property type="entry name" value="NAD(P)-binding Rossmann-like Domain"/>
    <property type="match status" value="1"/>
</dbReference>
<accession>A0AA43XIR8</accession>
<proteinExistence type="predicted"/>
<dbReference type="Pfam" id="PF13241">
    <property type="entry name" value="NAD_binding_7"/>
    <property type="match status" value="1"/>
</dbReference>
<dbReference type="GO" id="GO:0004325">
    <property type="term" value="F:ferrochelatase activity"/>
    <property type="evidence" value="ECO:0007669"/>
    <property type="project" value="InterPro"/>
</dbReference>
<evidence type="ECO:0000256" key="2">
    <source>
        <dbReference type="ARBA" id="ARBA00012400"/>
    </source>
</evidence>
<sequence>MAYPIVLKHRNQKVLIIGGGAVALRKARRLRRESFEIIVVALKFSRKAQAFFKQNGIVFVKRGLTEEDFPGVDLVFNTSGNEKVRGMIHRARKHHKFWLNDGCFPGDSDFHVPASYNQGDLMLSVYTHGKSPALGNRFHEYFEDCFGRDWQAVLEILGRERKRLLAEEPSEERRKELLRRMVEEIPEAMFEPGDLLPEEKERILENIQKAWKKDDGNGEKI</sequence>
<dbReference type="EC" id="1.3.1.76" evidence="2"/>
<dbReference type="SUPFAM" id="SSF75615">
    <property type="entry name" value="Siroheme synthase middle domains-like"/>
    <property type="match status" value="1"/>
</dbReference>
<dbReference type="InterPro" id="IPR028161">
    <property type="entry name" value="Met8-like"/>
</dbReference>
<dbReference type="AlphaFoldDB" id="A0AA43XIR8"/>
<dbReference type="PANTHER" id="PTHR35330">
    <property type="entry name" value="SIROHEME BIOSYNTHESIS PROTEIN MET8"/>
    <property type="match status" value="1"/>
</dbReference>
<dbReference type="GO" id="GO:0019354">
    <property type="term" value="P:siroheme biosynthetic process"/>
    <property type="evidence" value="ECO:0007669"/>
    <property type="project" value="InterPro"/>
</dbReference>
<evidence type="ECO:0000256" key="5">
    <source>
        <dbReference type="ARBA" id="ARBA00023244"/>
    </source>
</evidence>
<evidence type="ECO:0000313" key="7">
    <source>
        <dbReference type="EMBL" id="NBG87094.1"/>
    </source>
</evidence>
<evidence type="ECO:0000256" key="6">
    <source>
        <dbReference type="ARBA" id="ARBA00047561"/>
    </source>
</evidence>
<reference evidence="7 8" key="1">
    <citation type="submission" date="2019-04" db="EMBL/GenBank/DDBJ databases">
        <title>Isachenkonia alkalipeptolytica gen. nov. sp. nov. a new anaerobic, alkiliphilic organothrophic bacterium capable to reduce synthesized ferrihydrite isolated from a soda lake.</title>
        <authorList>
            <person name="Toshchakov S.V."/>
            <person name="Zavarzina D.G."/>
            <person name="Zhilina T.N."/>
            <person name="Kostrikina N.A."/>
            <person name="Kublanov I.V."/>
        </authorList>
    </citation>
    <scope>NUCLEOTIDE SEQUENCE [LARGE SCALE GENOMIC DNA]</scope>
    <source>
        <strain evidence="7 8">Z-1701</strain>
    </source>
</reference>
<dbReference type="InterPro" id="IPR036291">
    <property type="entry name" value="NAD(P)-bd_dom_sf"/>
</dbReference>
<protein>
    <recommendedName>
        <fullName evidence="2">precorrin-2 dehydrogenase</fullName>
        <ecNumber evidence="2">1.3.1.76</ecNumber>
    </recommendedName>
</protein>
<dbReference type="InterPro" id="IPR042518">
    <property type="entry name" value="SirC_C"/>
</dbReference>
<comment type="caution">
    <text evidence="7">The sequence shown here is derived from an EMBL/GenBank/DDBJ whole genome shotgun (WGS) entry which is preliminary data.</text>
</comment>
<keyword evidence="5" id="KW-0627">Porphyrin biosynthesis</keyword>
<dbReference type="GO" id="GO:0043115">
    <property type="term" value="F:precorrin-2 dehydrogenase activity"/>
    <property type="evidence" value="ECO:0007669"/>
    <property type="project" value="UniProtKB-EC"/>
</dbReference>
<evidence type="ECO:0000256" key="4">
    <source>
        <dbReference type="ARBA" id="ARBA00023027"/>
    </source>
</evidence>
<gene>
    <name evidence="7" type="ORF">ISALK_01135</name>
</gene>
<dbReference type="PANTHER" id="PTHR35330:SF1">
    <property type="entry name" value="SIROHEME BIOSYNTHESIS PROTEIN MET8"/>
    <property type="match status" value="1"/>
</dbReference>
<dbReference type="InterPro" id="IPR006367">
    <property type="entry name" value="Sirohaem_synthase_N"/>
</dbReference>
<dbReference type="Proteomes" id="UP000449710">
    <property type="component" value="Unassembled WGS sequence"/>
</dbReference>
<keyword evidence="3" id="KW-0560">Oxidoreductase</keyword>
<name>A0AA43XIR8_9CLOT</name>
<dbReference type="EMBL" id="SUMG01000001">
    <property type="protein sequence ID" value="NBG87094.1"/>
    <property type="molecule type" value="Genomic_DNA"/>
</dbReference>
<dbReference type="RefSeq" id="WP_160718397.1">
    <property type="nucleotide sequence ID" value="NZ_SUMG01000001.1"/>
</dbReference>
<keyword evidence="8" id="KW-1185">Reference proteome</keyword>
<comment type="pathway">
    <text evidence="1">Porphyrin-containing compound metabolism; siroheme biosynthesis; sirohydrochlorin from precorrin-2: step 1/1.</text>
</comment>
<dbReference type="SUPFAM" id="SSF51735">
    <property type="entry name" value="NAD(P)-binding Rossmann-fold domains"/>
    <property type="match status" value="1"/>
</dbReference>
<dbReference type="Gene3D" id="1.10.8.610">
    <property type="entry name" value="SirC, precorrin-2 dehydrogenase, C-terminal helical domain-like"/>
    <property type="match status" value="1"/>
</dbReference>
<organism evidence="7 8">
    <name type="scientific">Isachenkonia alkalipeptolytica</name>
    <dbReference type="NCBI Taxonomy" id="2565777"/>
    <lineage>
        <taxon>Bacteria</taxon>
        <taxon>Bacillati</taxon>
        <taxon>Bacillota</taxon>
        <taxon>Clostridia</taxon>
        <taxon>Eubacteriales</taxon>
        <taxon>Clostridiaceae</taxon>
        <taxon>Isachenkonia</taxon>
    </lineage>
</organism>
<evidence type="ECO:0000256" key="3">
    <source>
        <dbReference type="ARBA" id="ARBA00023002"/>
    </source>
</evidence>
<dbReference type="NCBIfam" id="TIGR01470">
    <property type="entry name" value="cysG_Nterm"/>
    <property type="match status" value="1"/>
</dbReference>
<evidence type="ECO:0000256" key="1">
    <source>
        <dbReference type="ARBA" id="ARBA00005010"/>
    </source>
</evidence>
<keyword evidence="4" id="KW-0520">NAD</keyword>
<evidence type="ECO:0000313" key="8">
    <source>
        <dbReference type="Proteomes" id="UP000449710"/>
    </source>
</evidence>
<comment type="catalytic activity">
    <reaction evidence="6">
        <text>precorrin-2 + NAD(+) = sirohydrochlorin + NADH + 2 H(+)</text>
        <dbReference type="Rhea" id="RHEA:15613"/>
        <dbReference type="ChEBI" id="CHEBI:15378"/>
        <dbReference type="ChEBI" id="CHEBI:57540"/>
        <dbReference type="ChEBI" id="CHEBI:57945"/>
        <dbReference type="ChEBI" id="CHEBI:58351"/>
        <dbReference type="ChEBI" id="CHEBI:58827"/>
        <dbReference type="EC" id="1.3.1.76"/>
    </reaction>
</comment>